<evidence type="ECO:0000313" key="3">
    <source>
        <dbReference type="EMBL" id="OHE90467.1"/>
    </source>
</evidence>
<evidence type="ECO:0000313" key="4">
    <source>
        <dbReference type="Proteomes" id="UP000176998"/>
    </source>
</evidence>
<dbReference type="GeneID" id="34567354"/>
<dbReference type="Gene3D" id="3.30.160.60">
    <property type="entry name" value="Classic Zinc Finger"/>
    <property type="match status" value="1"/>
</dbReference>
<keyword evidence="4" id="KW-1185">Reference proteome</keyword>
<keyword evidence="1" id="KW-0862">Zinc</keyword>
<dbReference type="InterPro" id="IPR013087">
    <property type="entry name" value="Znf_C2H2_type"/>
</dbReference>
<dbReference type="GO" id="GO:0008270">
    <property type="term" value="F:zinc ion binding"/>
    <property type="evidence" value="ECO:0007669"/>
    <property type="project" value="UniProtKB-KW"/>
</dbReference>
<name>A0A1G4AMS6_9PEZI</name>
<reference evidence="3 4" key="1">
    <citation type="submission" date="2016-09" db="EMBL/GenBank/DDBJ databases">
        <authorList>
            <person name="Capua I."/>
            <person name="De Benedictis P."/>
            <person name="Joannis T."/>
            <person name="Lombin L.H."/>
            <person name="Cattoli G."/>
        </authorList>
    </citation>
    <scope>NUCLEOTIDE SEQUENCE [LARGE SCALE GENOMIC DNA]</scope>
    <source>
        <strain evidence="3 4">IMI 309357</strain>
    </source>
</reference>
<dbReference type="SMART" id="SM00355">
    <property type="entry name" value="ZnF_C2H2"/>
    <property type="match status" value="2"/>
</dbReference>
<dbReference type="PROSITE" id="PS00028">
    <property type="entry name" value="ZINC_FINGER_C2H2_1"/>
    <property type="match status" value="1"/>
</dbReference>
<keyword evidence="1" id="KW-0863">Zinc-finger</keyword>
<evidence type="ECO:0000259" key="2">
    <source>
        <dbReference type="PROSITE" id="PS50157"/>
    </source>
</evidence>
<dbReference type="InterPro" id="IPR036236">
    <property type="entry name" value="Znf_C2H2_sf"/>
</dbReference>
<keyword evidence="1" id="KW-0479">Metal-binding</keyword>
<protein>
    <recommendedName>
        <fullName evidence="2">C2H2-type domain-containing protein</fullName>
    </recommendedName>
</protein>
<dbReference type="OrthoDB" id="3437960at2759"/>
<organism evidence="3 4">
    <name type="scientific">Colletotrichum orchidophilum</name>
    <dbReference type="NCBI Taxonomy" id="1209926"/>
    <lineage>
        <taxon>Eukaryota</taxon>
        <taxon>Fungi</taxon>
        <taxon>Dikarya</taxon>
        <taxon>Ascomycota</taxon>
        <taxon>Pezizomycotina</taxon>
        <taxon>Sordariomycetes</taxon>
        <taxon>Hypocreomycetidae</taxon>
        <taxon>Glomerellales</taxon>
        <taxon>Glomerellaceae</taxon>
        <taxon>Colletotrichum</taxon>
    </lineage>
</organism>
<proteinExistence type="predicted"/>
<dbReference type="Proteomes" id="UP000176998">
    <property type="component" value="Unassembled WGS sequence"/>
</dbReference>
<sequence length="154" mass="17521">MDIFSEYAEQTVMGNSLGAEAACFGGTLDWGPQRSDSVPNSTQANLAPFSSSLESASSRHVSETFRGLWKDCSVTAKDQSVFDEHVWRHTQCPKVECLSYFTDEKEKRRHVWTTHRKWAQSINFPMIGGICDHCGGTFTRDDNLLRHKRRKHIP</sequence>
<accession>A0A1G4AMS6</accession>
<dbReference type="PROSITE" id="PS50157">
    <property type="entry name" value="ZINC_FINGER_C2H2_2"/>
    <property type="match status" value="1"/>
</dbReference>
<evidence type="ECO:0000256" key="1">
    <source>
        <dbReference type="PROSITE-ProRule" id="PRU00042"/>
    </source>
</evidence>
<comment type="caution">
    <text evidence="3">The sequence shown here is derived from an EMBL/GenBank/DDBJ whole genome shotgun (WGS) entry which is preliminary data.</text>
</comment>
<gene>
    <name evidence="3" type="ORF">CORC01_14233</name>
</gene>
<feature type="domain" description="C2H2-type" evidence="2">
    <location>
        <begin position="129"/>
        <end position="154"/>
    </location>
</feature>
<dbReference type="EMBL" id="MJBS01000256">
    <property type="protein sequence ID" value="OHE90467.1"/>
    <property type="molecule type" value="Genomic_DNA"/>
</dbReference>
<dbReference type="SUPFAM" id="SSF57667">
    <property type="entry name" value="beta-beta-alpha zinc fingers"/>
    <property type="match status" value="1"/>
</dbReference>
<dbReference type="RefSeq" id="XP_022467644.1">
    <property type="nucleotide sequence ID" value="XM_022625844.1"/>
</dbReference>
<dbReference type="AlphaFoldDB" id="A0A1G4AMS6"/>